<dbReference type="InterPro" id="IPR004358">
    <property type="entry name" value="Sig_transdc_His_kin-like_C"/>
</dbReference>
<accession>A0ABV2L2N5</accession>
<evidence type="ECO:0000256" key="1">
    <source>
        <dbReference type="ARBA" id="ARBA00000085"/>
    </source>
</evidence>
<dbReference type="Gene3D" id="1.20.120.160">
    <property type="entry name" value="HPT domain"/>
    <property type="match status" value="1"/>
</dbReference>
<evidence type="ECO:0000256" key="6">
    <source>
        <dbReference type="ARBA" id="ARBA00023012"/>
    </source>
</evidence>
<evidence type="ECO:0000256" key="4">
    <source>
        <dbReference type="ARBA" id="ARBA00022679"/>
    </source>
</evidence>
<dbReference type="PROSITE" id="PS50110">
    <property type="entry name" value="RESPONSE_REGULATORY"/>
    <property type="match status" value="1"/>
</dbReference>
<dbReference type="Gene3D" id="3.40.50.2300">
    <property type="match status" value="1"/>
</dbReference>
<dbReference type="PROSITE" id="PS50894">
    <property type="entry name" value="HPT"/>
    <property type="match status" value="1"/>
</dbReference>
<evidence type="ECO:0000256" key="3">
    <source>
        <dbReference type="ARBA" id="ARBA00022553"/>
    </source>
</evidence>
<dbReference type="InterPro" id="IPR008207">
    <property type="entry name" value="Sig_transdc_His_kin_Hpt_dom"/>
</dbReference>
<keyword evidence="14" id="KW-1185">Reference proteome</keyword>
<organism evidence="13 14">
    <name type="scientific">Methylobacterium goesingense</name>
    <dbReference type="NCBI Taxonomy" id="243690"/>
    <lineage>
        <taxon>Bacteria</taxon>
        <taxon>Pseudomonadati</taxon>
        <taxon>Pseudomonadota</taxon>
        <taxon>Alphaproteobacteria</taxon>
        <taxon>Hyphomicrobiales</taxon>
        <taxon>Methylobacteriaceae</taxon>
        <taxon>Methylobacterium</taxon>
    </lineage>
</organism>
<dbReference type="EC" id="2.7.13.3" evidence="2"/>
<dbReference type="GO" id="GO:0004673">
    <property type="term" value="F:protein histidine kinase activity"/>
    <property type="evidence" value="ECO:0007669"/>
    <property type="project" value="UniProtKB-EC"/>
</dbReference>
<dbReference type="InterPro" id="IPR003594">
    <property type="entry name" value="HATPase_dom"/>
</dbReference>
<protein>
    <recommendedName>
        <fullName evidence="2">histidine kinase</fullName>
        <ecNumber evidence="2">2.7.13.3</ecNumber>
    </recommendedName>
</protein>
<keyword evidence="6" id="KW-0902">Two-component regulatory system</keyword>
<dbReference type="InterPro" id="IPR001789">
    <property type="entry name" value="Sig_transdc_resp-reg_receiver"/>
</dbReference>
<dbReference type="CDD" id="cd00088">
    <property type="entry name" value="HPT"/>
    <property type="match status" value="1"/>
</dbReference>
<name>A0ABV2L2N5_9HYPH</name>
<reference evidence="13 14" key="1">
    <citation type="submission" date="2024-06" db="EMBL/GenBank/DDBJ databases">
        <title>Genomic Encyclopedia of Type Strains, Phase IV (KMG-IV): sequencing the most valuable type-strain genomes for metagenomic binning, comparative biology and taxonomic classification.</title>
        <authorList>
            <person name="Goeker M."/>
        </authorList>
    </citation>
    <scope>NUCLEOTIDE SEQUENCE [LARGE SCALE GENOMIC DNA]</scope>
    <source>
        <strain evidence="13 14">DSM 21331</strain>
    </source>
</reference>
<evidence type="ECO:0000259" key="10">
    <source>
        <dbReference type="PROSITE" id="PS50110"/>
    </source>
</evidence>
<evidence type="ECO:0000313" key="14">
    <source>
        <dbReference type="Proteomes" id="UP001549145"/>
    </source>
</evidence>
<feature type="compositionally biased region" description="Pro residues" evidence="9">
    <location>
        <begin position="125"/>
        <end position="141"/>
    </location>
</feature>
<dbReference type="InterPro" id="IPR036641">
    <property type="entry name" value="HPT_dom_sf"/>
</dbReference>
<dbReference type="Gene3D" id="3.30.565.10">
    <property type="entry name" value="Histidine kinase-like ATPase, C-terminal domain"/>
    <property type="match status" value="1"/>
</dbReference>
<evidence type="ECO:0000256" key="5">
    <source>
        <dbReference type="ARBA" id="ARBA00022777"/>
    </source>
</evidence>
<comment type="caution">
    <text evidence="13">The sequence shown here is derived from an EMBL/GenBank/DDBJ whole genome shotgun (WGS) entry which is preliminary data.</text>
</comment>
<keyword evidence="3 8" id="KW-0597">Phosphoprotein</keyword>
<dbReference type="PANTHER" id="PTHR43395">
    <property type="entry name" value="SENSOR HISTIDINE KINASE CHEA"/>
    <property type="match status" value="1"/>
</dbReference>
<dbReference type="PANTHER" id="PTHR43395:SF1">
    <property type="entry name" value="CHEMOTAXIS PROTEIN CHEA"/>
    <property type="match status" value="1"/>
</dbReference>
<dbReference type="PROSITE" id="PS50851">
    <property type="entry name" value="CHEW"/>
    <property type="match status" value="1"/>
</dbReference>
<feature type="modified residue" description="4-aspartylphosphate" evidence="8">
    <location>
        <position position="714"/>
    </location>
</feature>
<feature type="region of interest" description="Disordered" evidence="9">
    <location>
        <begin position="236"/>
        <end position="268"/>
    </location>
</feature>
<dbReference type="SUPFAM" id="SSF50341">
    <property type="entry name" value="CheW-like"/>
    <property type="match status" value="1"/>
</dbReference>
<dbReference type="InterPro" id="IPR036061">
    <property type="entry name" value="CheW-like_dom_sf"/>
</dbReference>
<feature type="modified residue" description="Phosphohistidine" evidence="7">
    <location>
        <position position="45"/>
    </location>
</feature>
<dbReference type="RefSeq" id="WP_238280512.1">
    <property type="nucleotide sequence ID" value="NZ_BPQL01000086.1"/>
</dbReference>
<dbReference type="SMART" id="SM00387">
    <property type="entry name" value="HATPase_c"/>
    <property type="match status" value="1"/>
</dbReference>
<dbReference type="Pfam" id="PF01584">
    <property type="entry name" value="CheW"/>
    <property type="match status" value="1"/>
</dbReference>
<feature type="region of interest" description="Disordered" evidence="9">
    <location>
        <begin position="120"/>
        <end position="184"/>
    </location>
</feature>
<dbReference type="InterPro" id="IPR036890">
    <property type="entry name" value="HATPase_C_sf"/>
</dbReference>
<evidence type="ECO:0000259" key="12">
    <source>
        <dbReference type="PROSITE" id="PS50894"/>
    </source>
</evidence>
<dbReference type="Pfam" id="PF00072">
    <property type="entry name" value="Response_reg"/>
    <property type="match status" value="1"/>
</dbReference>
<dbReference type="SUPFAM" id="SSF47226">
    <property type="entry name" value="Histidine-containing phosphotransfer domain, HPT domain"/>
    <property type="match status" value="1"/>
</dbReference>
<feature type="compositionally biased region" description="Basic and acidic residues" evidence="9">
    <location>
        <begin position="259"/>
        <end position="268"/>
    </location>
</feature>
<evidence type="ECO:0000256" key="9">
    <source>
        <dbReference type="SAM" id="MobiDB-lite"/>
    </source>
</evidence>
<dbReference type="SUPFAM" id="SSF52172">
    <property type="entry name" value="CheY-like"/>
    <property type="match status" value="1"/>
</dbReference>
<evidence type="ECO:0000259" key="11">
    <source>
        <dbReference type="PROSITE" id="PS50851"/>
    </source>
</evidence>
<dbReference type="Proteomes" id="UP001549145">
    <property type="component" value="Unassembled WGS sequence"/>
</dbReference>
<dbReference type="Pfam" id="PF02518">
    <property type="entry name" value="HATPase_c"/>
    <property type="match status" value="1"/>
</dbReference>
<evidence type="ECO:0000256" key="8">
    <source>
        <dbReference type="PROSITE-ProRule" id="PRU00169"/>
    </source>
</evidence>
<keyword evidence="4 13" id="KW-0808">Transferase</keyword>
<comment type="catalytic activity">
    <reaction evidence="1">
        <text>ATP + protein L-histidine = ADP + protein N-phospho-L-histidine.</text>
        <dbReference type="EC" id="2.7.13.3"/>
    </reaction>
</comment>
<gene>
    <name evidence="13" type="ORF">ABID43_001624</name>
</gene>
<dbReference type="PRINTS" id="PR00344">
    <property type="entry name" value="BCTRLSENSOR"/>
</dbReference>
<dbReference type="EMBL" id="JBEPMM010000003">
    <property type="protein sequence ID" value="MET3692093.1"/>
    <property type="molecule type" value="Genomic_DNA"/>
</dbReference>
<dbReference type="SUPFAM" id="SSF55874">
    <property type="entry name" value="ATPase domain of HSP90 chaperone/DNA topoisomerase II/histidine kinase"/>
    <property type="match status" value="1"/>
</dbReference>
<dbReference type="InterPro" id="IPR011006">
    <property type="entry name" value="CheY-like_superfamily"/>
</dbReference>
<dbReference type="InterPro" id="IPR002545">
    <property type="entry name" value="CheW-lke_dom"/>
</dbReference>
<feature type="domain" description="CheW-like" evidence="11">
    <location>
        <begin position="501"/>
        <end position="640"/>
    </location>
</feature>
<dbReference type="InterPro" id="IPR051315">
    <property type="entry name" value="Bact_Chemotaxis_CheA"/>
</dbReference>
<keyword evidence="5 13" id="KW-0418">Kinase</keyword>
<feature type="domain" description="Response regulatory" evidence="10">
    <location>
        <begin position="663"/>
        <end position="781"/>
    </location>
</feature>
<dbReference type="SMART" id="SM00260">
    <property type="entry name" value="CheW"/>
    <property type="match status" value="1"/>
</dbReference>
<sequence>MDIRQLLLAAFEVEHREHIDAIRDALAGGTAESGPDWNDVFRRAHSLKGASRAVDLPAVEAVAHRLEALFERVAAQEAGLSRTDTAAVHLALDRIEAYVAGLTDGAGPDMPEDALAALDRTLDPDAPPEPALPENPAPARPGPLDQPAEAPQAGPTEAPQAGPTEAPQAGPTEAPQAGPAEGPQGLLRVPAEAIEALTRATHDLASALGGETQVAEGLGRLARRAADLARLAEGLRGGAAARRRSGSAKVSTPASTTESTERTETRSDAEWRGLEAGLLALSRDAAEVSRLRSAVAASVEGAMARVSGEAERLALVPAETAFGGFPRALRDLAREAGREIAVTARGLELPVDRAMLQVLKDPVLHALRNALSHGADAPEARQAQGKPSALAIGLDVSVQGARLLIRIHDDGRGPDLAAIAETARRRGLLDPGAEPDDAALLALVFEPGFSTAAAVDTLSGRGMGLSVVADAARRLGGSVRLAARAPFGTELTMSLPLSAARRAMLLVEAGGVTYALPSAAAERLLRLAPADLTPAMGRLVTRLEIEGVGATLPVLDLRSLLGLAGAEPEAGGTRPAILLRGAGRRCVLAVDGLSDVRTLRVLPAPPIGADPRLVSGTVILAGDRPALVLDADGLVARAGDAGRGAAPEPTAPRGTIAQAPRSTILVVDDSITTRTLEKGILEAAGYRVVVCVDGQDALDRLRAGIEPVDLVVADVEMPRLDGFGLVQALRADEAFARLPVILMTSRGDAEDVARGLELGADAYLTKQTFDQRQLLDTIGQLL</sequence>
<evidence type="ECO:0000256" key="7">
    <source>
        <dbReference type="PROSITE-ProRule" id="PRU00110"/>
    </source>
</evidence>
<dbReference type="SMART" id="SM00448">
    <property type="entry name" value="REC"/>
    <property type="match status" value="1"/>
</dbReference>
<evidence type="ECO:0000313" key="13">
    <source>
        <dbReference type="EMBL" id="MET3692093.1"/>
    </source>
</evidence>
<dbReference type="Pfam" id="PF01627">
    <property type="entry name" value="Hpt"/>
    <property type="match status" value="1"/>
</dbReference>
<feature type="domain" description="HPt" evidence="12">
    <location>
        <begin position="1"/>
        <end position="105"/>
    </location>
</feature>
<dbReference type="CDD" id="cd00588">
    <property type="entry name" value="CheW_like"/>
    <property type="match status" value="1"/>
</dbReference>
<proteinExistence type="predicted"/>
<evidence type="ECO:0000256" key="2">
    <source>
        <dbReference type="ARBA" id="ARBA00012438"/>
    </source>
</evidence>
<dbReference type="SMART" id="SM00073">
    <property type="entry name" value="HPT"/>
    <property type="match status" value="1"/>
</dbReference>